<feature type="region of interest" description="Disordered" evidence="1">
    <location>
        <begin position="21"/>
        <end position="83"/>
    </location>
</feature>
<accession>A0A7X9RV98</accession>
<reference evidence="2 3" key="1">
    <citation type="submission" date="2020-04" db="EMBL/GenBank/DDBJ databases">
        <title>Flammeovirga sp. SR4, a novel species isolated from seawater.</title>
        <authorList>
            <person name="Wang X."/>
        </authorList>
    </citation>
    <scope>NUCLEOTIDE SEQUENCE [LARGE SCALE GENOMIC DNA]</scope>
    <source>
        <strain evidence="2 3">ATCC 23126</strain>
    </source>
</reference>
<dbReference type="Proteomes" id="UP000576082">
    <property type="component" value="Unassembled WGS sequence"/>
</dbReference>
<evidence type="ECO:0000256" key="1">
    <source>
        <dbReference type="SAM" id="MobiDB-lite"/>
    </source>
</evidence>
<name>A0A7X9RV98_9BACT</name>
<dbReference type="EMBL" id="JABANE010000040">
    <property type="protein sequence ID" value="NME69360.1"/>
    <property type="molecule type" value="Genomic_DNA"/>
</dbReference>
<gene>
    <name evidence="2" type="ORF">HHU12_15395</name>
</gene>
<comment type="caution">
    <text evidence="2">The sequence shown here is derived from an EMBL/GenBank/DDBJ whole genome shotgun (WGS) entry which is preliminary data.</text>
</comment>
<organism evidence="2 3">
    <name type="scientific">Flammeovirga aprica JL-4</name>
    <dbReference type="NCBI Taxonomy" id="694437"/>
    <lineage>
        <taxon>Bacteria</taxon>
        <taxon>Pseudomonadati</taxon>
        <taxon>Bacteroidota</taxon>
        <taxon>Cytophagia</taxon>
        <taxon>Cytophagales</taxon>
        <taxon>Flammeovirgaceae</taxon>
        <taxon>Flammeovirga</taxon>
    </lineage>
</organism>
<proteinExistence type="predicted"/>
<protein>
    <submittedName>
        <fullName evidence="2">Uncharacterized protein</fullName>
    </submittedName>
</protein>
<evidence type="ECO:0000313" key="2">
    <source>
        <dbReference type="EMBL" id="NME69360.1"/>
    </source>
</evidence>
<dbReference type="RefSeq" id="WP_169657637.1">
    <property type="nucleotide sequence ID" value="NZ_JABANE010000040.1"/>
</dbReference>
<dbReference type="AlphaFoldDB" id="A0A7X9RV98"/>
<feature type="compositionally biased region" description="Basic and acidic residues" evidence="1">
    <location>
        <begin position="31"/>
        <end position="46"/>
    </location>
</feature>
<evidence type="ECO:0000313" key="3">
    <source>
        <dbReference type="Proteomes" id="UP000576082"/>
    </source>
</evidence>
<dbReference type="PROSITE" id="PS51257">
    <property type="entry name" value="PROKAR_LIPOPROTEIN"/>
    <property type="match status" value="1"/>
</dbReference>
<sequence>MKNLIKLFAVIAVLSISSCNRSNEPGPIVNDRIDGEETPGNDKDPGSGDIDLEDGSEVIDRLPGAPEDGDEITKPEDQPIKPGQVRVTRDVISENSNTQQVCDVYEVSPEAQDLNQVIGQNEFVNIYTEGGRIDSIKVPSDWTLADLLKEEGVLVSELTNGVHWYKVDEQRKPIRTSIKVVKYTK</sequence>
<keyword evidence="3" id="KW-1185">Reference proteome</keyword>